<evidence type="ECO:0000313" key="2">
    <source>
        <dbReference type="Proteomes" id="UP000327000"/>
    </source>
</evidence>
<protein>
    <submittedName>
        <fullName evidence="1">Uncharacterized protein</fullName>
    </submittedName>
</protein>
<gene>
    <name evidence="1" type="ORF">FRZ00_17715</name>
</gene>
<accession>A0A5N5W790</accession>
<sequence length="63" mass="6632">MTSRIGDSKTIDARARAHLGSKGLLRCRTCGSSKVSVHDQGTLGVLVMCQAEGCLGVHTVFQS</sequence>
<dbReference type="EMBL" id="VOKX01000032">
    <property type="protein sequence ID" value="KAB7843779.1"/>
    <property type="molecule type" value="Genomic_DNA"/>
</dbReference>
<organism evidence="1 2">
    <name type="scientific">Streptomyces mobaraensis</name>
    <name type="common">Streptoverticillium mobaraense</name>
    <dbReference type="NCBI Taxonomy" id="35621"/>
    <lineage>
        <taxon>Bacteria</taxon>
        <taxon>Bacillati</taxon>
        <taxon>Actinomycetota</taxon>
        <taxon>Actinomycetes</taxon>
        <taxon>Kitasatosporales</taxon>
        <taxon>Streptomycetaceae</taxon>
        <taxon>Streptomyces</taxon>
    </lineage>
</organism>
<dbReference type="RefSeq" id="WP_004941380.1">
    <property type="nucleotide sequence ID" value="NZ_JBFADJ010000053.1"/>
</dbReference>
<reference evidence="1 2" key="1">
    <citation type="journal article" date="2019" name="Microb. Cell Fact.">
        <title>Exploring novel herbicidin analogues by transcriptional regulator overexpression and MS/MS molecular networking.</title>
        <authorList>
            <person name="Shi Y."/>
            <person name="Gu R."/>
            <person name="Li Y."/>
            <person name="Wang X."/>
            <person name="Ren W."/>
            <person name="Li X."/>
            <person name="Wang L."/>
            <person name="Xie Y."/>
            <person name="Hong B."/>
        </authorList>
    </citation>
    <scope>NUCLEOTIDE SEQUENCE [LARGE SCALE GENOMIC DNA]</scope>
    <source>
        <strain evidence="1 2">US-43</strain>
    </source>
</reference>
<comment type="caution">
    <text evidence="1">The sequence shown here is derived from an EMBL/GenBank/DDBJ whole genome shotgun (WGS) entry which is preliminary data.</text>
</comment>
<dbReference type="AlphaFoldDB" id="A0A5N5W790"/>
<dbReference type="Proteomes" id="UP000327000">
    <property type="component" value="Unassembled WGS sequence"/>
</dbReference>
<keyword evidence="2" id="KW-1185">Reference proteome</keyword>
<evidence type="ECO:0000313" key="1">
    <source>
        <dbReference type="EMBL" id="KAB7843779.1"/>
    </source>
</evidence>
<proteinExistence type="predicted"/>
<dbReference type="OrthoDB" id="9932207at2"/>
<name>A0A5N5W790_STRMB</name>